<evidence type="ECO:0000256" key="2">
    <source>
        <dbReference type="ARBA" id="ARBA00022692"/>
    </source>
</evidence>
<evidence type="ECO:0000259" key="7">
    <source>
        <dbReference type="Pfam" id="PF04357"/>
    </source>
</evidence>
<evidence type="ECO:0000256" key="5">
    <source>
        <dbReference type="SAM" id="MobiDB-lite"/>
    </source>
</evidence>
<comment type="subcellular location">
    <subcellularLocation>
        <location evidence="1">Membrane</location>
        <topology evidence="1">Single-pass membrane protein</topology>
    </subcellularLocation>
</comment>
<feature type="transmembrane region" description="Helical" evidence="6">
    <location>
        <begin position="7"/>
        <end position="32"/>
    </location>
</feature>
<accession>A0ABX6QK13</accession>
<evidence type="ECO:0000256" key="6">
    <source>
        <dbReference type="SAM" id="Phobius"/>
    </source>
</evidence>
<reference evidence="8 9" key="1">
    <citation type="submission" date="2020-06" db="EMBL/GenBank/DDBJ databases">
        <title>Genome sequence of Rhizobium sp strain ADMK78.</title>
        <authorList>
            <person name="Rahi P."/>
        </authorList>
    </citation>
    <scope>NUCLEOTIDE SEQUENCE [LARGE SCALE GENOMIC DNA]</scope>
    <source>
        <strain evidence="8 9">ADMK78</strain>
    </source>
</reference>
<keyword evidence="4 6" id="KW-0472">Membrane</keyword>
<feature type="region of interest" description="Disordered" evidence="5">
    <location>
        <begin position="1133"/>
        <end position="1157"/>
    </location>
</feature>
<evidence type="ECO:0000313" key="8">
    <source>
        <dbReference type="EMBL" id="QLF68627.1"/>
    </source>
</evidence>
<evidence type="ECO:0000313" key="9">
    <source>
        <dbReference type="Proteomes" id="UP000308530"/>
    </source>
</evidence>
<dbReference type="Pfam" id="PF04357">
    <property type="entry name" value="TamB"/>
    <property type="match status" value="2"/>
</dbReference>
<proteinExistence type="predicted"/>
<evidence type="ECO:0000256" key="3">
    <source>
        <dbReference type="ARBA" id="ARBA00022989"/>
    </source>
</evidence>
<feature type="domain" description="Translocation and assembly module TamB C-terminal" evidence="7">
    <location>
        <begin position="843"/>
        <end position="1036"/>
    </location>
</feature>
<dbReference type="InterPro" id="IPR007452">
    <property type="entry name" value="TamB_C"/>
</dbReference>
<keyword evidence="3 6" id="KW-1133">Transmembrane helix</keyword>
<feature type="compositionally biased region" description="Polar residues" evidence="5">
    <location>
        <begin position="1139"/>
        <end position="1157"/>
    </location>
</feature>
<feature type="domain" description="Translocation and assembly module TamB C-terminal" evidence="7">
    <location>
        <begin position="1041"/>
        <end position="1386"/>
    </location>
</feature>
<evidence type="ECO:0000256" key="1">
    <source>
        <dbReference type="ARBA" id="ARBA00004167"/>
    </source>
</evidence>
<gene>
    <name evidence="8" type="ORF">FE840_003155</name>
</gene>
<keyword evidence="2 6" id="KW-0812">Transmembrane</keyword>
<keyword evidence="9" id="KW-1185">Reference proteome</keyword>
<dbReference type="EMBL" id="CP058350">
    <property type="protein sequence ID" value="QLF68627.1"/>
    <property type="molecule type" value="Genomic_DNA"/>
</dbReference>
<evidence type="ECO:0000256" key="4">
    <source>
        <dbReference type="ARBA" id="ARBA00023136"/>
    </source>
</evidence>
<dbReference type="Proteomes" id="UP000308530">
    <property type="component" value="Chromosome"/>
</dbReference>
<dbReference type="PANTHER" id="PTHR36985:SF1">
    <property type="entry name" value="TRANSLOCATION AND ASSEMBLY MODULE SUBUNIT TAMB"/>
    <property type="match status" value="1"/>
</dbReference>
<dbReference type="PANTHER" id="PTHR36985">
    <property type="entry name" value="TRANSLOCATION AND ASSEMBLY MODULE SUBUNIT TAMB"/>
    <property type="match status" value="1"/>
</dbReference>
<sequence length="1386" mass="145089">MTLMKSAFFWIGRIIAAAFAVVMTLLIVGLLLGGFTRFGAEFAAEQIAGLISSENQQIRIEGPSPLLRRELTIDRITVADKEGVYAQVDDLSLQWSPLDLLSGRFTADRIFAETVSLLRPPEPSDTQQADDGAPFSLPIEIDVEELNLPRVEVGEAIAGRQANFGVTGSAQAIGSELQASLDMQQLSGGEARLRGDVAYAPDDNRLRLDVDFSEPQGGLLASMLQLPGDPALSLDIQGDGPISDWRGMIGAELDGQPTANLMVEHELLDNQQRRITIDGQGQFAELLPPQLREPFAGETEIDVSTVLDPSGAITIERGNLRSASLAVEASGRYDATGENTLSAIFRATGEPVSIQWTVGETPLSFALEDLSLELSGMASNASLTAALSLAQLQIPDTQLSDIEIALSSNGFDIADRSGPLTIKASAAQVRSTDPTLSQYLEAPVEIAADIMLKADSVEVLSLSLDSGRIDGQASGVYDLAQNSLSADFATTVSPTLLPEQLASRLENEVSIRGHIDYRPPRDIAISDLTILTDKGSISGEASLDANNEVNVNLEGELNDLSLLSENISGRANLSISASGPLDELEGEATVTVPEGQAAGYDIEDLTVTAQGTADPVNPRGDITLSGRLGGQPIEGSAELTTEDGQTRIPQIRLSNGENTVEGSLTLNDNFRPSGTINFDLPDIGPLAALAGQEISGDLSGEVRLSSTGENTSADIRAEGDQLSRDGLSISKPRLDISASNLAELSAEGSLTAEEIRSGETRIQDPTISLEQLAGNTAIDAEGLLDGVPIQLNTNLRQGDNGLEIDIDPFSTTIRGIPIQLNEPLNLTVSDGTATIPPTTLSVGTGEVTVSGTAGQSLDLNLQLNSVPASLASAFAPDIAPSGTISGSAEVTGTPAAPNVTYDLTWSEAQVAQTRSANLPPLTVTAEGSFQNNQLTIETNVSGSGLSLSGGGSISLANQRLDLQFDGVIPFQLLTSILAPQGLSLEGQAAVDLSVTGTTMNPQIRGQITTSESRLVDVRRNLALEGLNGSVNFTGTTAEISNLTGRLATGGTVSVNGTINLTGAGLPADIAIVLDNAVYVDGTTVTSRVNGNLTLTGPLLAGPLLAGTVNLDETSITIPERLPSSLAEIDIRHRNAPQAVRNQTTEVRPADGTQSNSPVRLDVRVSSPSQIFVRGRGIDAELGGALTLTGTVSSPIAVGAFELRRGRLQILTKRLQFTRGTITFAGSLVPRLDMEATTTSNSTTITITISGLANDPAIAFSSSPALPQDEILAELIFGQSLSRLSPLQIAQLADAAAQLAGGTSSSLFQALRSTLGVDDLDISTDETGQTTFSAGKYLNDRTYLELQQSGNGDSKAIINLDIGRGLKLKGEAGGRGAGAGIYYEKEY</sequence>
<dbReference type="RefSeq" id="WP_138287268.1">
    <property type="nucleotide sequence ID" value="NZ_CP058350.1"/>
</dbReference>
<name>A0ABX6QK13_9HYPH</name>
<protein>
    <submittedName>
        <fullName evidence="8">Translocation/assembly module TamB</fullName>
    </submittedName>
</protein>
<organism evidence="8 9">
    <name type="scientific">Peteryoungia desertarenae</name>
    <dbReference type="NCBI Taxonomy" id="1813451"/>
    <lineage>
        <taxon>Bacteria</taxon>
        <taxon>Pseudomonadati</taxon>
        <taxon>Pseudomonadota</taxon>
        <taxon>Alphaproteobacteria</taxon>
        <taxon>Hyphomicrobiales</taxon>
        <taxon>Rhizobiaceae</taxon>
        <taxon>Peteryoungia</taxon>
    </lineage>
</organism>